<feature type="compositionally biased region" description="Acidic residues" evidence="1">
    <location>
        <begin position="368"/>
        <end position="377"/>
    </location>
</feature>
<feature type="compositionally biased region" description="Basic and acidic residues" evidence="1">
    <location>
        <begin position="378"/>
        <end position="392"/>
    </location>
</feature>
<accession>A0A9Q9DTM3</accession>
<dbReference type="OrthoDB" id="188042at2759"/>
<protein>
    <submittedName>
        <fullName evidence="2">Uncharacterized protein</fullName>
    </submittedName>
</protein>
<dbReference type="Proteomes" id="UP001056012">
    <property type="component" value="Chromosome 3"/>
</dbReference>
<dbReference type="PANTHER" id="PTHR48172:SF2">
    <property type="entry name" value="VACUOLAR PROTEIN SORTING PROTEIN 62"/>
    <property type="match status" value="1"/>
</dbReference>
<evidence type="ECO:0000313" key="3">
    <source>
        <dbReference type="Proteomes" id="UP001056012"/>
    </source>
</evidence>
<dbReference type="VEuPathDB" id="FungiDB:yc1106_04830"/>
<reference evidence="2" key="1">
    <citation type="submission" date="2021-12" db="EMBL/GenBank/DDBJ databases">
        <title>Curvularia clavata genome.</title>
        <authorList>
            <person name="Cao Y."/>
        </authorList>
    </citation>
    <scope>NUCLEOTIDE SEQUENCE</scope>
    <source>
        <strain evidence="2">Yc1106</strain>
    </source>
</reference>
<feature type="compositionally biased region" description="Acidic residues" evidence="1">
    <location>
        <begin position="428"/>
        <end position="439"/>
    </location>
</feature>
<proteinExistence type="predicted"/>
<dbReference type="Pfam" id="PF06101">
    <property type="entry name" value="Vps62"/>
    <property type="match status" value="1"/>
</dbReference>
<dbReference type="EMBL" id="CP089276">
    <property type="protein sequence ID" value="USP77556.1"/>
    <property type="molecule type" value="Genomic_DNA"/>
</dbReference>
<name>A0A9Q9DTM3_CURCL</name>
<dbReference type="InterPro" id="IPR009291">
    <property type="entry name" value="Vps62"/>
</dbReference>
<keyword evidence="3" id="KW-1185">Reference proteome</keyword>
<evidence type="ECO:0000256" key="1">
    <source>
        <dbReference type="SAM" id="MobiDB-lite"/>
    </source>
</evidence>
<gene>
    <name evidence="2" type="ORF">yc1106_04830</name>
</gene>
<dbReference type="PANTHER" id="PTHR48172">
    <property type="match status" value="1"/>
</dbReference>
<dbReference type="AlphaFoldDB" id="A0A9Q9DTM3"/>
<evidence type="ECO:0000313" key="2">
    <source>
        <dbReference type="EMBL" id="USP77556.1"/>
    </source>
</evidence>
<feature type="compositionally biased region" description="Basic and acidic residues" evidence="1">
    <location>
        <begin position="401"/>
        <end position="411"/>
    </location>
</feature>
<sequence>MSSHHDLPARPRSADSELAISSNQASVGLPIVAVLLINAAVPCAAQHEARSTAAHGNHTRYRTLLLPIVPYLHHGGVQIPLQAALPSPLPTTPVDIPEYPQVAVHSTDTSIQRPDAARDANEDRLIPTIDIPIAHTSKQHPSAQAPTSGTGADGSLVEEDTQMRGRKPAIAAGGTLFGLFTFSQLYQDFLFERLTPGGERADEAEWVASSKSWLDRKACSWFGVCGLAHLNQAHWTTAASDVHAQNTVIDDEVKIDLNDFWKDARDIPNDYQPDPERDIPQYVLDHAPLIHLFSGEEYWPGDMADHLIHTTPHLNYTPLQAKSDHPNISNLGELNKWGRFVYLQSDDNVEDHPAWLGADYNIPNVPGDGDDDDDDFEHDGGAKGRYKQDKTGTKSSWWHVGKGDTKDRGGIRPDLSTPGMPVPTTTPEGEELVDDDDDEQWRPELRFKRRKLHGKRVVGGRSDAPVPLVVVDKGNGVVDAFWFFFYSYNLGNAVFNVRFGNHVGDWEHTVVRFQHGEPKAVFFSEHSFGEAYTWDAVEKNGKRTQPIGFSATGTHAMYATEGVHPYILPGGILHDVTDRGPLWDPVLNMYSYKYNYQTDRLVSSNLNPVAPTSWFYFAGHWGDKFYPLSDPRQYRFLGQYHYVNGPLGPRFKNLGRQEICQGNGECILKGRAGERSHITRTWVELSEGEEMSEEDAKRVFGAEYDSAS</sequence>
<organism evidence="2 3">
    <name type="scientific">Curvularia clavata</name>
    <dbReference type="NCBI Taxonomy" id="95742"/>
    <lineage>
        <taxon>Eukaryota</taxon>
        <taxon>Fungi</taxon>
        <taxon>Dikarya</taxon>
        <taxon>Ascomycota</taxon>
        <taxon>Pezizomycotina</taxon>
        <taxon>Dothideomycetes</taxon>
        <taxon>Pleosporomycetidae</taxon>
        <taxon>Pleosporales</taxon>
        <taxon>Pleosporineae</taxon>
        <taxon>Pleosporaceae</taxon>
        <taxon>Curvularia</taxon>
    </lineage>
</organism>
<feature type="region of interest" description="Disordered" evidence="1">
    <location>
        <begin position="360"/>
        <end position="440"/>
    </location>
</feature>